<comment type="caution">
    <text evidence="1">The sequence shown here is derived from an EMBL/GenBank/DDBJ whole genome shotgun (WGS) entry which is preliminary data.</text>
</comment>
<dbReference type="EMBL" id="JBBWWR010000013">
    <property type="protein sequence ID" value="KAK8956287.1"/>
    <property type="molecule type" value="Genomic_DNA"/>
</dbReference>
<proteinExistence type="predicted"/>
<gene>
    <name evidence="1" type="ORF">KSP40_PGU019469</name>
</gene>
<evidence type="ECO:0000313" key="1">
    <source>
        <dbReference type="EMBL" id="KAK8956287.1"/>
    </source>
</evidence>
<organism evidence="1 2">
    <name type="scientific">Platanthera guangdongensis</name>
    <dbReference type="NCBI Taxonomy" id="2320717"/>
    <lineage>
        <taxon>Eukaryota</taxon>
        <taxon>Viridiplantae</taxon>
        <taxon>Streptophyta</taxon>
        <taxon>Embryophyta</taxon>
        <taxon>Tracheophyta</taxon>
        <taxon>Spermatophyta</taxon>
        <taxon>Magnoliopsida</taxon>
        <taxon>Liliopsida</taxon>
        <taxon>Asparagales</taxon>
        <taxon>Orchidaceae</taxon>
        <taxon>Orchidoideae</taxon>
        <taxon>Orchideae</taxon>
        <taxon>Orchidinae</taxon>
        <taxon>Platanthera</taxon>
    </lineage>
</organism>
<name>A0ABR2M1T0_9ASPA</name>
<dbReference type="Proteomes" id="UP001412067">
    <property type="component" value="Unassembled WGS sequence"/>
</dbReference>
<sequence>MAVRIKLKNHKQQLLMYYSLFFADYRVSSGECKFLAACADILFGDLCPKTVFYTKIEINNATLSDFIFL</sequence>
<reference evidence="1 2" key="1">
    <citation type="journal article" date="2022" name="Nat. Plants">
        <title>Genomes of leafy and leafless Platanthera orchids illuminate the evolution of mycoheterotrophy.</title>
        <authorList>
            <person name="Li M.H."/>
            <person name="Liu K.W."/>
            <person name="Li Z."/>
            <person name="Lu H.C."/>
            <person name="Ye Q.L."/>
            <person name="Zhang D."/>
            <person name="Wang J.Y."/>
            <person name="Li Y.F."/>
            <person name="Zhong Z.M."/>
            <person name="Liu X."/>
            <person name="Yu X."/>
            <person name="Liu D.K."/>
            <person name="Tu X.D."/>
            <person name="Liu B."/>
            <person name="Hao Y."/>
            <person name="Liao X.Y."/>
            <person name="Jiang Y.T."/>
            <person name="Sun W.H."/>
            <person name="Chen J."/>
            <person name="Chen Y.Q."/>
            <person name="Ai Y."/>
            <person name="Zhai J.W."/>
            <person name="Wu S.S."/>
            <person name="Zhou Z."/>
            <person name="Hsiao Y.Y."/>
            <person name="Wu W.L."/>
            <person name="Chen Y.Y."/>
            <person name="Lin Y.F."/>
            <person name="Hsu J.L."/>
            <person name="Li C.Y."/>
            <person name="Wang Z.W."/>
            <person name="Zhao X."/>
            <person name="Zhong W.Y."/>
            <person name="Ma X.K."/>
            <person name="Ma L."/>
            <person name="Huang J."/>
            <person name="Chen G.Z."/>
            <person name="Huang M.Z."/>
            <person name="Huang L."/>
            <person name="Peng D.H."/>
            <person name="Luo Y.B."/>
            <person name="Zou S.Q."/>
            <person name="Chen S.P."/>
            <person name="Lan S."/>
            <person name="Tsai W.C."/>
            <person name="Van de Peer Y."/>
            <person name="Liu Z.J."/>
        </authorList>
    </citation>
    <scope>NUCLEOTIDE SEQUENCE [LARGE SCALE GENOMIC DNA]</scope>
    <source>
        <strain evidence="1">Lor288</strain>
    </source>
</reference>
<protein>
    <submittedName>
        <fullName evidence="1">Uncharacterized protein</fullName>
    </submittedName>
</protein>
<keyword evidence="2" id="KW-1185">Reference proteome</keyword>
<accession>A0ABR2M1T0</accession>
<evidence type="ECO:0000313" key="2">
    <source>
        <dbReference type="Proteomes" id="UP001412067"/>
    </source>
</evidence>